<sequence>MKKLLIATLLASTLSASSAFAAIPGLSSNKAKPVSFQDVTPQTYSEYWEEGKSFKSNGNQEYPDLFSRQWRKASTNSISLVTPRMIVSYISFTGEKRLLDVPANFESIMEKYNDLIYVATWTDFSREGGSVLFGGGAIAPQLPTQRLVIDKDGTIIRPVPMPKEIEDLMPHSFGLVYYAFPRSVILNVPYTIRWVNGYGNILNMDATDKLIRSLADDEFHFYNSNKGVESGYIIEDEE</sequence>
<evidence type="ECO:0000313" key="1">
    <source>
        <dbReference type="EMBL" id="DAE16797.1"/>
    </source>
</evidence>
<accession>A0A8S5QDF0</accession>
<proteinExistence type="predicted"/>
<name>A0A8S5QDF0_9CAUD</name>
<protein>
    <submittedName>
        <fullName evidence="1">Uncharacterized protein</fullName>
    </submittedName>
</protein>
<reference evidence="1" key="1">
    <citation type="journal article" date="2021" name="Proc. Natl. Acad. Sci. U.S.A.">
        <title>A Catalog of Tens of Thousands of Viruses from Human Metagenomes Reveals Hidden Associations with Chronic Diseases.</title>
        <authorList>
            <person name="Tisza M.J."/>
            <person name="Buck C.B."/>
        </authorList>
    </citation>
    <scope>NUCLEOTIDE SEQUENCE</scope>
    <source>
        <strain evidence="1">CtVii20</strain>
    </source>
</reference>
<organism evidence="1">
    <name type="scientific">Siphoviridae sp. ctVii20</name>
    <dbReference type="NCBI Taxonomy" id="2825533"/>
    <lineage>
        <taxon>Viruses</taxon>
        <taxon>Duplodnaviria</taxon>
        <taxon>Heunggongvirae</taxon>
        <taxon>Uroviricota</taxon>
        <taxon>Caudoviricetes</taxon>
    </lineage>
</organism>
<dbReference type="EMBL" id="BK015631">
    <property type="protein sequence ID" value="DAE16797.1"/>
    <property type="molecule type" value="Genomic_DNA"/>
</dbReference>